<organism evidence="1 2">
    <name type="scientific">Brucella endophytica</name>
    <dbReference type="NCBI Taxonomy" id="1963359"/>
    <lineage>
        <taxon>Bacteria</taxon>
        <taxon>Pseudomonadati</taxon>
        <taxon>Pseudomonadota</taxon>
        <taxon>Alphaproteobacteria</taxon>
        <taxon>Hyphomicrobiales</taxon>
        <taxon>Brucellaceae</taxon>
        <taxon>Brucella/Ochrobactrum group</taxon>
        <taxon>Brucella</taxon>
    </lineage>
</organism>
<reference evidence="1" key="1">
    <citation type="journal article" date="2014" name="Int. J. Syst. Evol. Microbiol.">
        <title>Complete genome sequence of Corynebacterium casei LMG S-19264T (=DSM 44701T), isolated from a smear-ripened cheese.</title>
        <authorList>
            <consortium name="US DOE Joint Genome Institute (JGI-PGF)"/>
            <person name="Walter F."/>
            <person name="Albersmeier A."/>
            <person name="Kalinowski J."/>
            <person name="Ruckert C."/>
        </authorList>
    </citation>
    <scope>NUCLEOTIDE SEQUENCE</scope>
    <source>
        <strain evidence="1">CGMCC 1.15082</strain>
    </source>
</reference>
<protein>
    <submittedName>
        <fullName evidence="1">Uncharacterized protein</fullName>
    </submittedName>
</protein>
<reference evidence="1" key="2">
    <citation type="submission" date="2020-09" db="EMBL/GenBank/DDBJ databases">
        <authorList>
            <person name="Sun Q."/>
            <person name="Zhou Y."/>
        </authorList>
    </citation>
    <scope>NUCLEOTIDE SEQUENCE</scope>
    <source>
        <strain evidence="1">CGMCC 1.15082</strain>
    </source>
</reference>
<proteinExistence type="predicted"/>
<name>A0A916S449_9HYPH</name>
<accession>A0A916S449</accession>
<keyword evidence="2" id="KW-1185">Reference proteome</keyword>
<comment type="caution">
    <text evidence="1">The sequence shown here is derived from an EMBL/GenBank/DDBJ whole genome shotgun (WGS) entry which is preliminary data.</text>
</comment>
<sequence length="73" mass="8134">MGSLVYMDGNRWVEALVCSRRRLHTAAGCGKRWRLSLGAVKMELLDQISEKDVQQANQDNVGRVGAPADTFTR</sequence>
<evidence type="ECO:0000313" key="1">
    <source>
        <dbReference type="EMBL" id="GGA83170.1"/>
    </source>
</evidence>
<dbReference type="EMBL" id="BMHH01000002">
    <property type="protein sequence ID" value="GGA83170.1"/>
    <property type="molecule type" value="Genomic_DNA"/>
</dbReference>
<gene>
    <name evidence="1" type="ORF">GCM10011491_08260</name>
</gene>
<dbReference type="AlphaFoldDB" id="A0A916S449"/>
<dbReference type="Proteomes" id="UP000646478">
    <property type="component" value="Unassembled WGS sequence"/>
</dbReference>
<evidence type="ECO:0000313" key="2">
    <source>
        <dbReference type="Proteomes" id="UP000646478"/>
    </source>
</evidence>